<proteinExistence type="predicted"/>
<evidence type="ECO:0000256" key="1">
    <source>
        <dbReference type="SAM" id="MobiDB-lite"/>
    </source>
</evidence>
<evidence type="ECO:0000313" key="3">
    <source>
        <dbReference type="Proteomes" id="UP001177140"/>
    </source>
</evidence>
<gene>
    <name evidence="2" type="ORF">MKW94_014811</name>
</gene>
<keyword evidence="3" id="KW-1185">Reference proteome</keyword>
<dbReference type="AlphaFoldDB" id="A0AA41V2X9"/>
<name>A0AA41V2X9_PAPNU</name>
<evidence type="ECO:0000313" key="2">
    <source>
        <dbReference type="EMBL" id="MCL7022908.1"/>
    </source>
</evidence>
<reference evidence="2" key="1">
    <citation type="submission" date="2022-03" db="EMBL/GenBank/DDBJ databases">
        <title>A functionally conserved STORR gene fusion in Papaver species that diverged 16.8 million years ago.</title>
        <authorList>
            <person name="Catania T."/>
        </authorList>
    </citation>
    <scope>NUCLEOTIDE SEQUENCE</scope>
    <source>
        <strain evidence="2">S-191538</strain>
    </source>
</reference>
<organism evidence="2 3">
    <name type="scientific">Papaver nudicaule</name>
    <name type="common">Iceland poppy</name>
    <dbReference type="NCBI Taxonomy" id="74823"/>
    <lineage>
        <taxon>Eukaryota</taxon>
        <taxon>Viridiplantae</taxon>
        <taxon>Streptophyta</taxon>
        <taxon>Embryophyta</taxon>
        <taxon>Tracheophyta</taxon>
        <taxon>Spermatophyta</taxon>
        <taxon>Magnoliopsida</taxon>
        <taxon>Ranunculales</taxon>
        <taxon>Papaveraceae</taxon>
        <taxon>Papaveroideae</taxon>
        <taxon>Papaver</taxon>
    </lineage>
</organism>
<feature type="region of interest" description="Disordered" evidence="1">
    <location>
        <begin position="1"/>
        <end position="26"/>
    </location>
</feature>
<protein>
    <submittedName>
        <fullName evidence="2">Uncharacterized protein</fullName>
    </submittedName>
</protein>
<dbReference type="Proteomes" id="UP001177140">
    <property type="component" value="Unassembled WGS sequence"/>
</dbReference>
<accession>A0AA41V2X9</accession>
<comment type="caution">
    <text evidence="2">The sequence shown here is derived from an EMBL/GenBank/DDBJ whole genome shotgun (WGS) entry which is preliminary data.</text>
</comment>
<feature type="compositionally biased region" description="Basic and acidic residues" evidence="1">
    <location>
        <begin position="1"/>
        <end position="11"/>
    </location>
</feature>
<sequence>MESEAPTRDFSRLSVSDNPPPPPRKLEPMEFSELNWGSITFTAWRNCTNSDDSFASKPRHKHVIKFYGNNFTDKFTVDGGPERDATDPYNIKFVEAKSYLADFGWWARYICRIKCIVYWHIPRNNVLLLEFTRIIVLVSFFVH</sequence>
<dbReference type="EMBL" id="JAJJMA010016406">
    <property type="protein sequence ID" value="MCL7022908.1"/>
    <property type="molecule type" value="Genomic_DNA"/>
</dbReference>